<name>A0AAD8FMJ8_BIOPF</name>
<evidence type="ECO:0000256" key="7">
    <source>
        <dbReference type="ARBA" id="ARBA00023065"/>
    </source>
</evidence>
<dbReference type="GO" id="GO:0045211">
    <property type="term" value="C:postsynaptic membrane"/>
    <property type="evidence" value="ECO:0007669"/>
    <property type="project" value="InterPro"/>
</dbReference>
<dbReference type="Pfam" id="PF02932">
    <property type="entry name" value="Neur_chan_memb"/>
    <property type="match status" value="2"/>
</dbReference>
<dbReference type="PROSITE" id="PS00236">
    <property type="entry name" value="NEUROTR_ION_CHANNEL"/>
    <property type="match status" value="1"/>
</dbReference>
<evidence type="ECO:0000256" key="3">
    <source>
        <dbReference type="ARBA" id="ARBA00022475"/>
    </source>
</evidence>
<evidence type="ECO:0000256" key="1">
    <source>
        <dbReference type="ARBA" id="ARBA00009237"/>
    </source>
</evidence>
<dbReference type="InterPro" id="IPR036734">
    <property type="entry name" value="Neur_chan_lig-bd_sf"/>
</dbReference>
<feature type="compositionally biased region" description="Polar residues" evidence="16">
    <location>
        <begin position="462"/>
        <end position="472"/>
    </location>
</feature>
<evidence type="ECO:0000256" key="13">
    <source>
        <dbReference type="ARBA" id="ARBA00023303"/>
    </source>
</evidence>
<feature type="transmembrane region" description="Helical" evidence="15">
    <location>
        <begin position="361"/>
        <end position="384"/>
    </location>
</feature>
<feature type="transmembrane region" description="Helical" evidence="15">
    <location>
        <begin position="251"/>
        <end position="269"/>
    </location>
</feature>
<keyword evidence="5 15" id="KW-1133">Transmembrane helix</keyword>
<keyword evidence="2 15" id="KW-0813">Transport</keyword>
<dbReference type="PRINTS" id="PR00254">
    <property type="entry name" value="NICOTINICR"/>
</dbReference>
<evidence type="ECO:0000256" key="5">
    <source>
        <dbReference type="ARBA" id="ARBA00022989"/>
    </source>
</evidence>
<keyword evidence="3" id="KW-1003">Cell membrane</keyword>
<keyword evidence="11" id="KW-0325">Glycoprotein</keyword>
<proteinExistence type="inferred from homology"/>
<evidence type="ECO:0000256" key="8">
    <source>
        <dbReference type="ARBA" id="ARBA00023136"/>
    </source>
</evidence>
<evidence type="ECO:0000256" key="12">
    <source>
        <dbReference type="ARBA" id="ARBA00023286"/>
    </source>
</evidence>
<feature type="transmembrane region" description="Helical" evidence="15">
    <location>
        <begin position="220"/>
        <end position="239"/>
    </location>
</feature>
<dbReference type="InterPro" id="IPR036719">
    <property type="entry name" value="Neuro-gated_channel_TM_sf"/>
</dbReference>
<dbReference type="NCBIfam" id="TIGR00860">
    <property type="entry name" value="LIC"/>
    <property type="match status" value="1"/>
</dbReference>
<dbReference type="CDD" id="cd19051">
    <property type="entry name" value="LGIC_TM_cation"/>
    <property type="match status" value="1"/>
</dbReference>
<dbReference type="InterPro" id="IPR038050">
    <property type="entry name" value="Neuro_actylchol_rec"/>
</dbReference>
<accession>A0AAD8FMJ8</accession>
<dbReference type="Pfam" id="PF02931">
    <property type="entry name" value="Neur_chan_LBD"/>
    <property type="match status" value="1"/>
</dbReference>
<dbReference type="SUPFAM" id="SSF63712">
    <property type="entry name" value="Nicotinic receptor ligand binding domain-like"/>
    <property type="match status" value="1"/>
</dbReference>
<evidence type="ECO:0000259" key="17">
    <source>
        <dbReference type="Pfam" id="PF02931"/>
    </source>
</evidence>
<evidence type="ECO:0000256" key="11">
    <source>
        <dbReference type="ARBA" id="ARBA00023180"/>
    </source>
</evidence>
<keyword evidence="6" id="KW-0770">Synapse</keyword>
<dbReference type="Gene3D" id="2.70.170.10">
    <property type="entry name" value="Neurotransmitter-gated ion-channel ligand-binding domain"/>
    <property type="match status" value="1"/>
</dbReference>
<feature type="region of interest" description="Disordered" evidence="16">
    <location>
        <begin position="454"/>
        <end position="474"/>
    </location>
</feature>
<feature type="domain" description="Neurotransmitter-gated ion-channel transmembrane" evidence="18">
    <location>
        <begin position="358"/>
        <end position="535"/>
    </location>
</feature>
<evidence type="ECO:0000256" key="15">
    <source>
        <dbReference type="RuleBase" id="RU000687"/>
    </source>
</evidence>
<feature type="domain" description="Neurotransmitter-gated ion-channel transmembrane" evidence="18">
    <location>
        <begin position="227"/>
        <end position="346"/>
    </location>
</feature>
<comment type="caution">
    <text evidence="19">The sequence shown here is derived from an EMBL/GenBank/DDBJ whole genome shotgun (WGS) entry which is preliminary data.</text>
</comment>
<dbReference type="Proteomes" id="UP001233172">
    <property type="component" value="Unassembled WGS sequence"/>
</dbReference>
<reference evidence="19" key="1">
    <citation type="journal article" date="2023" name="PLoS Negl. Trop. Dis.">
        <title>A genome sequence for Biomphalaria pfeifferi, the major vector snail for the human-infecting parasite Schistosoma mansoni.</title>
        <authorList>
            <person name="Bu L."/>
            <person name="Lu L."/>
            <person name="Laidemitt M.R."/>
            <person name="Zhang S.M."/>
            <person name="Mutuku M."/>
            <person name="Mkoji G."/>
            <person name="Steinauer M."/>
            <person name="Loker E.S."/>
        </authorList>
    </citation>
    <scope>NUCLEOTIDE SEQUENCE</scope>
    <source>
        <strain evidence="19">KasaAsao</strain>
    </source>
</reference>
<keyword evidence="7 15" id="KW-0406">Ion transport</keyword>
<dbReference type="InterPro" id="IPR006202">
    <property type="entry name" value="Neur_chan_lig-bd"/>
</dbReference>
<evidence type="ECO:0000313" key="19">
    <source>
        <dbReference type="EMBL" id="KAK0070532.1"/>
    </source>
</evidence>
<evidence type="ECO:0000256" key="2">
    <source>
        <dbReference type="ARBA" id="ARBA00022448"/>
    </source>
</evidence>
<dbReference type="CDD" id="cd18997">
    <property type="entry name" value="LGIC_ECD_nAChR"/>
    <property type="match status" value="1"/>
</dbReference>
<organism evidence="19 20">
    <name type="scientific">Biomphalaria pfeifferi</name>
    <name type="common">Bloodfluke planorb</name>
    <name type="synonym">Freshwater snail</name>
    <dbReference type="NCBI Taxonomy" id="112525"/>
    <lineage>
        <taxon>Eukaryota</taxon>
        <taxon>Metazoa</taxon>
        <taxon>Spiralia</taxon>
        <taxon>Lophotrochozoa</taxon>
        <taxon>Mollusca</taxon>
        <taxon>Gastropoda</taxon>
        <taxon>Heterobranchia</taxon>
        <taxon>Euthyneura</taxon>
        <taxon>Panpulmonata</taxon>
        <taxon>Hygrophila</taxon>
        <taxon>Lymnaeoidea</taxon>
        <taxon>Planorbidae</taxon>
        <taxon>Biomphalaria</taxon>
    </lineage>
</organism>
<dbReference type="AlphaFoldDB" id="A0AAD8FMJ8"/>
<sequence length="548" mass="62306">ICESTTSYGSDHEYRLVRDLTKSYNKQVKPSLHSNQALNISYGVALAQIIDLDEKNQIITTNCWINQMWTDPKLSWDPRKYGNVTAINLPYDTVWLPDIVLYNSAHITDESVSTNVIVDYNGTIMWLQMVILKSSCEVDVKYFPFDTQHCVLEFASWTYDANSVNLVTLGSESGDVTNYKNSTEWELVSYLQERQEVSFSCCPVPYVFIKNHIRIKRRPLFYVFNMVFPCILITMVALLGFYMPADSGEKIAMGITTLLSMTVFLMIVADKMPPTSEDLPLVGLYYGITMTIVSCATGMTVFVLNIHHKGARGREVPRLLKCIFFGVISRILFISLDIEEATPEPRDARGHKGTTKGMVSLYYGITIAIVSFATVMTVFVLNIHYKGSRGRQVPKLLKKICFGFIAKLLFLSLDMDDPPPDHKHAAGTKGMQPVPTNDYYSRYDIDRRPENGGISPRFTRKFTPTPSTPSGDNTERQFLRVLQKVYQTIEKNEIRLEDQDRKDAIKIEWQQLALVIDRLLLVIFVVFTIAITLALILPGYYAQSKDIE</sequence>
<protein>
    <submittedName>
        <fullName evidence="19">Neuronal acetylcholine receptor subunit alpha-10</fullName>
    </submittedName>
</protein>
<feature type="transmembrane region" description="Helical" evidence="15">
    <location>
        <begin position="519"/>
        <end position="542"/>
    </location>
</feature>
<evidence type="ECO:0000313" key="20">
    <source>
        <dbReference type="Proteomes" id="UP001233172"/>
    </source>
</evidence>
<comment type="similarity">
    <text evidence="1">Belongs to the ligand-gated ion channel (TC 1.A.9) family. Acetylcholine receptor (TC 1.A.9.1) subfamily.</text>
</comment>
<dbReference type="GO" id="GO:0022848">
    <property type="term" value="F:acetylcholine-gated monoatomic cation-selective channel activity"/>
    <property type="evidence" value="ECO:0007669"/>
    <property type="project" value="InterPro"/>
</dbReference>
<dbReference type="PRINTS" id="PR00252">
    <property type="entry name" value="NRIONCHANNEL"/>
</dbReference>
<evidence type="ECO:0000256" key="16">
    <source>
        <dbReference type="SAM" id="MobiDB-lite"/>
    </source>
</evidence>
<evidence type="ECO:0000256" key="4">
    <source>
        <dbReference type="ARBA" id="ARBA00022692"/>
    </source>
</evidence>
<evidence type="ECO:0000256" key="14">
    <source>
        <dbReference type="ARBA" id="ARBA00034099"/>
    </source>
</evidence>
<comment type="subcellular location">
    <subcellularLocation>
        <location evidence="14">Synaptic cell membrane</location>
        <topology evidence="14">Multi-pass membrane protein</topology>
    </subcellularLocation>
</comment>
<dbReference type="InterPro" id="IPR002394">
    <property type="entry name" value="Nicotinic_acetylcholine_rcpt"/>
</dbReference>
<dbReference type="FunFam" id="1.20.58.390:FF:000073">
    <property type="entry name" value="Neuronal acetylcholine receptor subunit alpha-9-II"/>
    <property type="match status" value="1"/>
</dbReference>
<keyword evidence="4 15" id="KW-0812">Transmembrane</keyword>
<feature type="non-terminal residue" evidence="19">
    <location>
        <position position="548"/>
    </location>
</feature>
<dbReference type="GO" id="GO:0004888">
    <property type="term" value="F:transmembrane signaling receptor activity"/>
    <property type="evidence" value="ECO:0007669"/>
    <property type="project" value="InterPro"/>
</dbReference>
<feature type="transmembrane region" description="Helical" evidence="15">
    <location>
        <begin position="284"/>
        <end position="306"/>
    </location>
</feature>
<gene>
    <name evidence="19" type="ORF">Bpfe_000515</name>
</gene>
<dbReference type="InterPro" id="IPR006029">
    <property type="entry name" value="Neurotrans-gated_channel_TM"/>
</dbReference>
<evidence type="ECO:0000256" key="6">
    <source>
        <dbReference type="ARBA" id="ARBA00023018"/>
    </source>
</evidence>
<keyword evidence="12" id="KW-1071">Ligand-gated ion channel</keyword>
<keyword evidence="8 15" id="KW-0472">Membrane</keyword>
<dbReference type="InterPro" id="IPR006201">
    <property type="entry name" value="Neur_channel"/>
</dbReference>
<dbReference type="InterPro" id="IPR018000">
    <property type="entry name" value="Neurotransmitter_ion_chnl_CS"/>
</dbReference>
<dbReference type="Gene3D" id="1.20.58.390">
    <property type="entry name" value="Neurotransmitter-gated ion-channel transmembrane domain"/>
    <property type="match status" value="2"/>
</dbReference>
<keyword evidence="20" id="KW-1185">Reference proteome</keyword>
<keyword evidence="9" id="KW-1015">Disulfide bond</keyword>
<keyword evidence="13 15" id="KW-0407">Ion channel</keyword>
<dbReference type="SUPFAM" id="SSF90112">
    <property type="entry name" value="Neurotransmitter-gated ion-channel transmembrane pore"/>
    <property type="match status" value="2"/>
</dbReference>
<evidence type="ECO:0000256" key="9">
    <source>
        <dbReference type="ARBA" id="ARBA00023157"/>
    </source>
</evidence>
<dbReference type="PANTHER" id="PTHR18945">
    <property type="entry name" value="NEUROTRANSMITTER GATED ION CHANNEL"/>
    <property type="match status" value="1"/>
</dbReference>
<evidence type="ECO:0000256" key="10">
    <source>
        <dbReference type="ARBA" id="ARBA00023170"/>
    </source>
</evidence>
<keyword evidence="10 19" id="KW-0675">Receptor</keyword>
<dbReference type="FunFam" id="2.70.170.10:FF:000016">
    <property type="entry name" value="Nicotinic acetylcholine receptor subunit"/>
    <property type="match status" value="1"/>
</dbReference>
<feature type="domain" description="Neurotransmitter-gated ion-channel ligand-binding" evidence="17">
    <location>
        <begin position="13"/>
        <end position="219"/>
    </location>
</feature>
<evidence type="ECO:0000259" key="18">
    <source>
        <dbReference type="Pfam" id="PF02932"/>
    </source>
</evidence>
<reference evidence="19" key="2">
    <citation type="submission" date="2023-04" db="EMBL/GenBank/DDBJ databases">
        <authorList>
            <person name="Bu L."/>
            <person name="Lu L."/>
            <person name="Laidemitt M.R."/>
            <person name="Zhang S.M."/>
            <person name="Mutuku M."/>
            <person name="Mkoji G."/>
            <person name="Steinauer M."/>
            <person name="Loker E.S."/>
        </authorList>
    </citation>
    <scope>NUCLEOTIDE SEQUENCE</scope>
    <source>
        <strain evidence="19">KasaAsao</strain>
        <tissue evidence="19">Whole Snail</tissue>
    </source>
</reference>
<dbReference type="EMBL" id="JASAOG010000001">
    <property type="protein sequence ID" value="KAK0070532.1"/>
    <property type="molecule type" value="Genomic_DNA"/>
</dbReference>